<name>K0SBY8_THAOC</name>
<dbReference type="InterPro" id="IPR050767">
    <property type="entry name" value="Sel1_AlgK"/>
</dbReference>
<dbReference type="Proteomes" id="UP000266841">
    <property type="component" value="Unassembled WGS sequence"/>
</dbReference>
<dbReference type="SUPFAM" id="SSF81901">
    <property type="entry name" value="HCP-like"/>
    <property type="match status" value="1"/>
</dbReference>
<dbReference type="PROSITE" id="PS50865">
    <property type="entry name" value="ZF_MYND_2"/>
    <property type="match status" value="1"/>
</dbReference>
<dbReference type="GO" id="GO:0008270">
    <property type="term" value="F:zinc ion binding"/>
    <property type="evidence" value="ECO:0007669"/>
    <property type="project" value="UniProtKB-KW"/>
</dbReference>
<keyword evidence="3" id="KW-0862">Zinc</keyword>
<evidence type="ECO:0000313" key="7">
    <source>
        <dbReference type="EMBL" id="EJK56182.1"/>
    </source>
</evidence>
<dbReference type="OrthoDB" id="432970at2759"/>
<dbReference type="Pfam" id="PF08238">
    <property type="entry name" value="Sel1"/>
    <property type="match status" value="2"/>
</dbReference>
<dbReference type="AlphaFoldDB" id="K0SBY8"/>
<reference evidence="7 8" key="1">
    <citation type="journal article" date="2012" name="Genome Biol.">
        <title>Genome and low-iron response of an oceanic diatom adapted to chronic iron limitation.</title>
        <authorList>
            <person name="Lommer M."/>
            <person name="Specht M."/>
            <person name="Roy A.S."/>
            <person name="Kraemer L."/>
            <person name="Andreson R."/>
            <person name="Gutowska M.A."/>
            <person name="Wolf J."/>
            <person name="Bergner S.V."/>
            <person name="Schilhabel M.B."/>
            <person name="Klostermeier U.C."/>
            <person name="Beiko R.G."/>
            <person name="Rosenstiel P."/>
            <person name="Hippler M."/>
            <person name="Laroche J."/>
        </authorList>
    </citation>
    <scope>NUCLEOTIDE SEQUENCE [LARGE SCALE GENOMIC DNA]</scope>
    <source>
        <strain evidence="7 8">CCMP1005</strain>
    </source>
</reference>
<dbReference type="PANTHER" id="PTHR11102:SF160">
    <property type="entry name" value="ERAD-ASSOCIATED E3 UBIQUITIN-PROTEIN LIGASE COMPONENT HRD3"/>
    <property type="match status" value="1"/>
</dbReference>
<gene>
    <name evidence="7" type="ORF">THAOC_23982</name>
</gene>
<dbReference type="Pfam" id="PF01753">
    <property type="entry name" value="zf-MYND"/>
    <property type="match status" value="1"/>
</dbReference>
<protein>
    <recommendedName>
        <fullName evidence="6">MYND-type domain-containing protein</fullName>
    </recommendedName>
</protein>
<evidence type="ECO:0000259" key="6">
    <source>
        <dbReference type="PROSITE" id="PS50865"/>
    </source>
</evidence>
<dbReference type="InterPro" id="IPR002893">
    <property type="entry name" value="Znf_MYND"/>
</dbReference>
<evidence type="ECO:0000256" key="1">
    <source>
        <dbReference type="ARBA" id="ARBA00022723"/>
    </source>
</evidence>
<dbReference type="SMART" id="SM00671">
    <property type="entry name" value="SEL1"/>
    <property type="match status" value="3"/>
</dbReference>
<evidence type="ECO:0000256" key="2">
    <source>
        <dbReference type="ARBA" id="ARBA00022771"/>
    </source>
</evidence>
<organism evidence="7 8">
    <name type="scientific">Thalassiosira oceanica</name>
    <name type="common">Marine diatom</name>
    <dbReference type="NCBI Taxonomy" id="159749"/>
    <lineage>
        <taxon>Eukaryota</taxon>
        <taxon>Sar</taxon>
        <taxon>Stramenopiles</taxon>
        <taxon>Ochrophyta</taxon>
        <taxon>Bacillariophyta</taxon>
        <taxon>Coscinodiscophyceae</taxon>
        <taxon>Thalassiosirophycidae</taxon>
        <taxon>Thalassiosirales</taxon>
        <taxon>Thalassiosiraceae</taxon>
        <taxon>Thalassiosira</taxon>
    </lineage>
</organism>
<dbReference type="EMBL" id="AGNL01032193">
    <property type="protein sequence ID" value="EJK56182.1"/>
    <property type="molecule type" value="Genomic_DNA"/>
</dbReference>
<dbReference type="Gene3D" id="1.25.40.10">
    <property type="entry name" value="Tetratricopeptide repeat domain"/>
    <property type="match status" value="1"/>
</dbReference>
<dbReference type="Gene3D" id="6.10.140.2220">
    <property type="match status" value="1"/>
</dbReference>
<keyword evidence="8" id="KW-1185">Reference proteome</keyword>
<dbReference type="InterPro" id="IPR011990">
    <property type="entry name" value="TPR-like_helical_dom_sf"/>
</dbReference>
<evidence type="ECO:0000256" key="4">
    <source>
        <dbReference type="ARBA" id="ARBA00038101"/>
    </source>
</evidence>
<dbReference type="PANTHER" id="PTHR11102">
    <property type="entry name" value="SEL-1-LIKE PROTEIN"/>
    <property type="match status" value="1"/>
</dbReference>
<dbReference type="InterPro" id="IPR006597">
    <property type="entry name" value="Sel1-like"/>
</dbReference>
<feature type="domain" description="MYND-type" evidence="6">
    <location>
        <begin position="9"/>
        <end position="48"/>
    </location>
</feature>
<proteinExistence type="inferred from homology"/>
<evidence type="ECO:0000313" key="8">
    <source>
        <dbReference type="Proteomes" id="UP000266841"/>
    </source>
</evidence>
<dbReference type="PROSITE" id="PS01360">
    <property type="entry name" value="ZF_MYND_1"/>
    <property type="match status" value="1"/>
</dbReference>
<comment type="caution">
    <text evidence="7">The sequence shown here is derived from an EMBL/GenBank/DDBJ whole genome shotgun (WGS) entry which is preliminary data.</text>
</comment>
<sequence>MSGISGEVCANCGSDAANKLKNCAACRLVKYCSVGCQKAHREQHKGACKKRAAELKDARLYTQGQVRPEGDSCPLCTLPIPMPLNQYSKLMPCCTTRVCFGCTWAVEKRGMPDCAFCRTPRSEAIVSHLSKVQARVDAKDPEATNYLAELHYFGFEGLDKDLPRANELWRQAAELGSTEANYSLGNRYCAGEGVEMNAAKALQFYEVAACLGHVESRHNIGSIELTGGKCQRAVKHFMISAKMGFGPSLTMIERLFAAGVASEEQYAEAKKGYEDAQEEMASPERDEAYKIFVRDYEGYTREFVSPLRR</sequence>
<keyword evidence="1" id="KW-0479">Metal-binding</keyword>
<comment type="similarity">
    <text evidence="4">Belongs to the sel-1 family.</text>
</comment>
<evidence type="ECO:0000256" key="5">
    <source>
        <dbReference type="PROSITE-ProRule" id="PRU00134"/>
    </source>
</evidence>
<accession>K0SBY8</accession>
<keyword evidence="2 5" id="KW-0863">Zinc-finger</keyword>
<dbReference type="SUPFAM" id="SSF144232">
    <property type="entry name" value="HIT/MYND zinc finger-like"/>
    <property type="match status" value="1"/>
</dbReference>
<evidence type="ECO:0000256" key="3">
    <source>
        <dbReference type="ARBA" id="ARBA00022833"/>
    </source>
</evidence>